<evidence type="ECO:0000313" key="4">
    <source>
        <dbReference type="Proteomes" id="UP000261324"/>
    </source>
</evidence>
<evidence type="ECO:0000259" key="2">
    <source>
        <dbReference type="Pfam" id="PF18164"/>
    </source>
</evidence>
<dbReference type="EMBL" id="QSRA01000023">
    <property type="protein sequence ID" value="RGK80118.1"/>
    <property type="molecule type" value="Genomic_DNA"/>
</dbReference>
<dbReference type="Proteomes" id="UP000261324">
    <property type="component" value="Unassembled WGS sequence"/>
</dbReference>
<proteinExistence type="predicted"/>
<dbReference type="RefSeq" id="WP_117660641.1">
    <property type="nucleotide sequence ID" value="NZ_CP173381.1"/>
</dbReference>
<dbReference type="AlphaFoldDB" id="A0A3E4PJL6"/>
<feature type="domain" description="GNAT-like C-terminal" evidence="2">
    <location>
        <begin position="120"/>
        <end position="265"/>
    </location>
</feature>
<gene>
    <name evidence="3" type="ORF">DXC93_13965</name>
</gene>
<feature type="domain" description="N-acyltransferase N-terminal" evidence="1">
    <location>
        <begin position="1"/>
        <end position="118"/>
    </location>
</feature>
<evidence type="ECO:0000259" key="1">
    <source>
        <dbReference type="Pfam" id="PF18082"/>
    </source>
</evidence>
<name>A0A3E4PJL6_9FIRM</name>
<accession>A0A3E4PJL6</accession>
<dbReference type="Pfam" id="PF18164">
    <property type="entry name" value="GNAT_C"/>
    <property type="match status" value="1"/>
</dbReference>
<reference evidence="3 4" key="1">
    <citation type="submission" date="2018-08" db="EMBL/GenBank/DDBJ databases">
        <title>A genome reference for cultivated species of the human gut microbiota.</title>
        <authorList>
            <person name="Zou Y."/>
            <person name="Xue W."/>
            <person name="Luo G."/>
        </authorList>
    </citation>
    <scope>NUCLEOTIDE SEQUENCE [LARGE SCALE GENOMIC DNA]</scope>
    <source>
        <strain evidence="3 4">TF09-3</strain>
    </source>
</reference>
<evidence type="ECO:0000313" key="3">
    <source>
        <dbReference type="EMBL" id="RGK80118.1"/>
    </source>
</evidence>
<evidence type="ECO:0008006" key="5">
    <source>
        <dbReference type="Google" id="ProtNLM"/>
    </source>
</evidence>
<protein>
    <recommendedName>
        <fullName evidence="5">GNAT-like C-terminal domain-containing protein</fullName>
    </recommendedName>
</protein>
<dbReference type="Pfam" id="PF18082">
    <property type="entry name" value="NAT_N"/>
    <property type="match status" value="1"/>
</dbReference>
<dbReference type="Gene3D" id="3.40.630.120">
    <property type="match status" value="1"/>
</dbReference>
<sequence>MTIQEVMLRIEIPEEVRGNIGKYSLSEKEFYEWKHLFENDFEIFLNKWRETQKHFQWVLWFYLKLACEVHEKYKEKDISEEIFHDTFSDITIWCKECYRKYKVYGLEEVEWVAKSIRMELFRLGRLQFEPLILDQKLAQKYHLPSGEKVLNVHIPAGEKLDYCECQKSFESAKKFFSNEDVIFICDSWLLSPELREILPETSNIIRFQKMYHIVEVHYDFPQAEERVFGEIRENKDAYLEENSLQRGLKQYLLAGKKVGIGRGIIINER</sequence>
<dbReference type="InterPro" id="IPR041273">
    <property type="entry name" value="NAT_N"/>
</dbReference>
<dbReference type="InterPro" id="IPR041644">
    <property type="entry name" value="GNAT_C"/>
</dbReference>
<comment type="caution">
    <text evidence="3">The sequence shown here is derived from an EMBL/GenBank/DDBJ whole genome shotgun (WGS) entry which is preliminary data.</text>
</comment>
<organism evidence="3 4">
    <name type="scientific">Dorea formicigenerans</name>
    <dbReference type="NCBI Taxonomy" id="39486"/>
    <lineage>
        <taxon>Bacteria</taxon>
        <taxon>Bacillati</taxon>
        <taxon>Bacillota</taxon>
        <taxon>Clostridia</taxon>
        <taxon>Lachnospirales</taxon>
        <taxon>Lachnospiraceae</taxon>
        <taxon>Dorea</taxon>
    </lineage>
</organism>